<sequence length="199" mass="23370">THLDETYFKQLKICNYYFISLYILEASLKALAMGRTYIFHHWNQFELIIIIVGLIDIMIINVFKPLHPTYHMIKTIRVFRIIRLIRVLRLLKLVIPRLIYLLEKQINRQLTFRYDIAKGYVQGEEDTKYLIEQISGHETISKEINKIMEKNKQDAMKELGLMQRDYPDIVTAVKTKQAVQTVLNTATETLNVLIASGIV</sequence>
<dbReference type="Proteomes" id="UP000765507">
    <property type="component" value="Unassembled WGS sequence"/>
</dbReference>
<evidence type="ECO:0000256" key="3">
    <source>
        <dbReference type="ARBA" id="ARBA00022989"/>
    </source>
</evidence>
<evidence type="ECO:0000259" key="6">
    <source>
        <dbReference type="Pfam" id="PF00520"/>
    </source>
</evidence>
<keyword evidence="2 5" id="KW-0812">Transmembrane</keyword>
<dbReference type="OrthoDB" id="9422143at2759"/>
<feature type="transmembrane region" description="Helical" evidence="5">
    <location>
        <begin position="16"/>
        <end position="38"/>
    </location>
</feature>
<protein>
    <submittedName>
        <fullName evidence="7">Putative solute carrier family 9 member C2 (Putative)</fullName>
    </submittedName>
</protein>
<dbReference type="GO" id="GO:0001518">
    <property type="term" value="C:voltage-gated sodium channel complex"/>
    <property type="evidence" value="ECO:0007669"/>
    <property type="project" value="TreeGrafter"/>
</dbReference>
<dbReference type="InterPro" id="IPR043203">
    <property type="entry name" value="VGCC_Ca_Na"/>
</dbReference>
<feature type="non-terminal residue" evidence="7">
    <location>
        <position position="199"/>
    </location>
</feature>
<evidence type="ECO:0000313" key="7">
    <source>
        <dbReference type="EMBL" id="KAG6928604.1"/>
    </source>
</evidence>
<dbReference type="InterPro" id="IPR027359">
    <property type="entry name" value="Volt_channel_dom_sf"/>
</dbReference>
<dbReference type="Gene3D" id="1.20.120.350">
    <property type="entry name" value="Voltage-gated potassium channels. Chain C"/>
    <property type="match status" value="1"/>
</dbReference>
<evidence type="ECO:0000313" key="8">
    <source>
        <dbReference type="Proteomes" id="UP000765507"/>
    </source>
</evidence>
<organism evidence="7 8">
    <name type="scientific">Chelydra serpentina</name>
    <name type="common">Snapping turtle</name>
    <name type="synonym">Testudo serpentina</name>
    <dbReference type="NCBI Taxonomy" id="8475"/>
    <lineage>
        <taxon>Eukaryota</taxon>
        <taxon>Metazoa</taxon>
        <taxon>Chordata</taxon>
        <taxon>Craniata</taxon>
        <taxon>Vertebrata</taxon>
        <taxon>Euteleostomi</taxon>
        <taxon>Archelosauria</taxon>
        <taxon>Testudinata</taxon>
        <taxon>Testudines</taxon>
        <taxon>Cryptodira</taxon>
        <taxon>Durocryptodira</taxon>
        <taxon>Americhelydia</taxon>
        <taxon>Chelydroidea</taxon>
        <taxon>Chelydridae</taxon>
        <taxon>Chelydra</taxon>
    </lineage>
</organism>
<dbReference type="GO" id="GO:0005248">
    <property type="term" value="F:voltage-gated sodium channel activity"/>
    <property type="evidence" value="ECO:0007669"/>
    <property type="project" value="TreeGrafter"/>
</dbReference>
<keyword evidence="3 5" id="KW-1133">Transmembrane helix</keyword>
<evidence type="ECO:0000256" key="1">
    <source>
        <dbReference type="ARBA" id="ARBA00004141"/>
    </source>
</evidence>
<evidence type="ECO:0000256" key="5">
    <source>
        <dbReference type="SAM" id="Phobius"/>
    </source>
</evidence>
<comment type="caution">
    <text evidence="7">The sequence shown here is derived from an EMBL/GenBank/DDBJ whole genome shotgun (WGS) entry which is preliminary data.</text>
</comment>
<dbReference type="EMBL" id="JAHGAV010000209">
    <property type="protein sequence ID" value="KAG6928604.1"/>
    <property type="molecule type" value="Genomic_DNA"/>
</dbReference>
<dbReference type="GO" id="GO:0086010">
    <property type="term" value="P:membrane depolarization during action potential"/>
    <property type="evidence" value="ECO:0007669"/>
    <property type="project" value="TreeGrafter"/>
</dbReference>
<dbReference type="SUPFAM" id="SSF81324">
    <property type="entry name" value="Voltage-gated potassium channels"/>
    <property type="match status" value="1"/>
</dbReference>
<dbReference type="PANTHER" id="PTHR10037:SF62">
    <property type="entry name" value="SODIUM CHANNEL PROTEIN 60E"/>
    <property type="match status" value="1"/>
</dbReference>
<reference evidence="7 8" key="1">
    <citation type="journal article" date="2020" name="G3 (Bethesda)">
        <title>Draft Genome of the Common Snapping Turtle, Chelydra serpentina, a Model for Phenotypic Plasticity in Reptiles.</title>
        <authorList>
            <person name="Das D."/>
            <person name="Singh S.K."/>
            <person name="Bierstedt J."/>
            <person name="Erickson A."/>
            <person name="Galli G.L.J."/>
            <person name="Crossley D.A. 2nd"/>
            <person name="Rhen T."/>
        </authorList>
    </citation>
    <scope>NUCLEOTIDE SEQUENCE [LARGE SCALE GENOMIC DNA]</scope>
    <source>
        <strain evidence="7">KW</strain>
    </source>
</reference>
<proteinExistence type="predicted"/>
<keyword evidence="8" id="KW-1185">Reference proteome</keyword>
<keyword evidence="4 5" id="KW-0472">Membrane</keyword>
<dbReference type="PANTHER" id="PTHR10037">
    <property type="entry name" value="VOLTAGE-GATED CATION CHANNEL CALCIUM AND SODIUM"/>
    <property type="match status" value="1"/>
</dbReference>
<dbReference type="InterPro" id="IPR005821">
    <property type="entry name" value="Ion_trans_dom"/>
</dbReference>
<feature type="transmembrane region" description="Helical" evidence="5">
    <location>
        <begin position="44"/>
        <end position="63"/>
    </location>
</feature>
<accession>A0A8T1SJ77</accession>
<gene>
    <name evidence="7" type="primary">SLC9C2</name>
    <name evidence="7" type="ORF">G0U57_007724</name>
</gene>
<feature type="domain" description="Ion transport" evidence="6">
    <location>
        <begin position="9"/>
        <end position="94"/>
    </location>
</feature>
<comment type="subcellular location">
    <subcellularLocation>
        <location evidence="1">Membrane</location>
        <topology evidence="1">Multi-pass membrane protein</topology>
    </subcellularLocation>
</comment>
<dbReference type="Pfam" id="PF00520">
    <property type="entry name" value="Ion_trans"/>
    <property type="match status" value="1"/>
</dbReference>
<feature type="non-terminal residue" evidence="7">
    <location>
        <position position="1"/>
    </location>
</feature>
<evidence type="ECO:0000256" key="2">
    <source>
        <dbReference type="ARBA" id="ARBA00022692"/>
    </source>
</evidence>
<evidence type="ECO:0000256" key="4">
    <source>
        <dbReference type="ARBA" id="ARBA00023136"/>
    </source>
</evidence>
<name>A0A8T1SJ77_CHESE</name>
<dbReference type="AlphaFoldDB" id="A0A8T1SJ77"/>